<evidence type="ECO:0000313" key="5">
    <source>
        <dbReference type="EMBL" id="MFC6635697.1"/>
    </source>
</evidence>
<dbReference type="Proteomes" id="UP001596425">
    <property type="component" value="Unassembled WGS sequence"/>
</dbReference>
<dbReference type="InterPro" id="IPR001613">
    <property type="entry name" value="Flavin_amine_oxidase"/>
</dbReference>
<accession>A0ABW1YSH0</accession>
<comment type="caution">
    <text evidence="5">The sequence shown here is derived from an EMBL/GenBank/DDBJ whole genome shotgun (WGS) entry which is preliminary data.</text>
</comment>
<evidence type="ECO:0000256" key="2">
    <source>
        <dbReference type="ARBA" id="ARBA00005995"/>
    </source>
</evidence>
<organism evidence="5 6">
    <name type="scientific">Microbulbifer taiwanensis</name>
    <dbReference type="NCBI Taxonomy" id="986746"/>
    <lineage>
        <taxon>Bacteria</taxon>
        <taxon>Pseudomonadati</taxon>
        <taxon>Pseudomonadota</taxon>
        <taxon>Gammaproteobacteria</taxon>
        <taxon>Cellvibrionales</taxon>
        <taxon>Microbulbiferaceae</taxon>
        <taxon>Microbulbifer</taxon>
    </lineage>
</organism>
<keyword evidence="3" id="KW-0560">Oxidoreductase</keyword>
<reference evidence="6" key="1">
    <citation type="journal article" date="2019" name="Int. J. Syst. Evol. Microbiol.">
        <title>The Global Catalogue of Microorganisms (GCM) 10K type strain sequencing project: providing services to taxonomists for standard genome sequencing and annotation.</title>
        <authorList>
            <consortium name="The Broad Institute Genomics Platform"/>
            <consortium name="The Broad Institute Genome Sequencing Center for Infectious Disease"/>
            <person name="Wu L."/>
            <person name="Ma J."/>
        </authorList>
    </citation>
    <scope>NUCLEOTIDE SEQUENCE [LARGE SCALE GENOMIC DNA]</scope>
    <source>
        <strain evidence="6">CGMCC 1.13718</strain>
    </source>
</reference>
<name>A0ABW1YSH0_9GAMM</name>
<sequence>MAQRLDSRSPLKGNHHCDVAIVGAGLAGLCAARDLDTAGLQVLVLEAQERVGGRTLTEHIDSSTFIDHGGQWVSPGQERIVALAEELGVALFPNWDAGLTVDWSGGVRSTYQGMFPPGSGHAEAQVRDGARKLTQLAAELPLGRPWEAPSATEWDSRTYHHWLAENIPSPLAQQGLARALEGVFGGGPGELSLLAALAIIRSGAHEISRLVSAENPGPEHRFIGGAQQLCERMAQSLDERIITGAYVAEIEHGNNSVQLYSGDLTVSARRAIVTLPPVLAGRIRYSPALPAARDHLTQRVPMGWVIKVHCVYPERFWVAEQLSGKVTSDGGPVRVVADNSPPNGSPGILVGFIEGAEARRLAAAGREQRCAETVAQLRHYFGTLAGRPDAYFEHAWGDDEFARGAYGGYWTPGVWTSYGHTLAAPIGTLHWAGTETSEAWNGKLEGAVHSGRRAAAEVLAAFR</sequence>
<comment type="similarity">
    <text evidence="2">Belongs to the flavin monoamine oxidase family.</text>
</comment>
<keyword evidence="6" id="KW-1185">Reference proteome</keyword>
<gene>
    <name evidence="5" type="ORF">ACFQBM_20705</name>
</gene>
<dbReference type="SUPFAM" id="SSF54373">
    <property type="entry name" value="FAD-linked reductases, C-terminal domain"/>
    <property type="match status" value="1"/>
</dbReference>
<evidence type="ECO:0000313" key="6">
    <source>
        <dbReference type="Proteomes" id="UP001596425"/>
    </source>
</evidence>
<dbReference type="Pfam" id="PF01593">
    <property type="entry name" value="Amino_oxidase"/>
    <property type="match status" value="1"/>
</dbReference>
<evidence type="ECO:0000256" key="3">
    <source>
        <dbReference type="ARBA" id="ARBA00023002"/>
    </source>
</evidence>
<dbReference type="RefSeq" id="WP_193192552.1">
    <property type="nucleotide sequence ID" value="NZ_JACZFR010000029.1"/>
</dbReference>
<proteinExistence type="inferred from homology"/>
<dbReference type="PANTHER" id="PTHR43563">
    <property type="entry name" value="AMINE OXIDASE"/>
    <property type="match status" value="1"/>
</dbReference>
<dbReference type="PRINTS" id="PR00757">
    <property type="entry name" value="AMINEOXDASEF"/>
</dbReference>
<dbReference type="InterPro" id="IPR036188">
    <property type="entry name" value="FAD/NAD-bd_sf"/>
</dbReference>
<dbReference type="InterPro" id="IPR050703">
    <property type="entry name" value="Flavin_MAO"/>
</dbReference>
<dbReference type="EMBL" id="JBHSVR010000001">
    <property type="protein sequence ID" value="MFC6635697.1"/>
    <property type="molecule type" value="Genomic_DNA"/>
</dbReference>
<feature type="domain" description="Amine oxidase" evidence="4">
    <location>
        <begin position="26"/>
        <end position="459"/>
    </location>
</feature>
<evidence type="ECO:0000259" key="4">
    <source>
        <dbReference type="Pfam" id="PF01593"/>
    </source>
</evidence>
<dbReference type="PANTHER" id="PTHR43563:SF1">
    <property type="entry name" value="AMINE OXIDASE [FLAVIN-CONTAINING] B"/>
    <property type="match status" value="1"/>
</dbReference>
<dbReference type="InterPro" id="IPR002937">
    <property type="entry name" value="Amino_oxidase"/>
</dbReference>
<dbReference type="SUPFAM" id="SSF51905">
    <property type="entry name" value="FAD/NAD(P)-binding domain"/>
    <property type="match status" value="1"/>
</dbReference>
<evidence type="ECO:0000256" key="1">
    <source>
        <dbReference type="ARBA" id="ARBA00001974"/>
    </source>
</evidence>
<dbReference type="Gene3D" id="3.50.50.60">
    <property type="entry name" value="FAD/NAD(P)-binding domain"/>
    <property type="match status" value="1"/>
</dbReference>
<protein>
    <submittedName>
        <fullName evidence="5">Flavin monoamine oxidase family protein</fullName>
    </submittedName>
</protein>
<comment type="cofactor">
    <cofactor evidence="1">
        <name>FAD</name>
        <dbReference type="ChEBI" id="CHEBI:57692"/>
    </cofactor>
</comment>